<evidence type="ECO:0000256" key="5">
    <source>
        <dbReference type="ARBA" id="ARBA00023136"/>
    </source>
</evidence>
<feature type="transmembrane region" description="Helical" evidence="8">
    <location>
        <begin position="558"/>
        <end position="580"/>
    </location>
</feature>
<protein>
    <recommendedName>
        <fullName evidence="2">Pheromone-regulated membrane protein 10</fullName>
    </recommendedName>
</protein>
<accession>A0A1E5RJC9</accession>
<feature type="domain" description="Threonine/serine exporter-like N-terminal" evidence="9">
    <location>
        <begin position="368"/>
        <end position="612"/>
    </location>
</feature>
<dbReference type="STRING" id="29833.A0A1E5RJC9"/>
<evidence type="ECO:0000256" key="2">
    <source>
        <dbReference type="ARBA" id="ARBA00019535"/>
    </source>
</evidence>
<evidence type="ECO:0000256" key="4">
    <source>
        <dbReference type="ARBA" id="ARBA00022989"/>
    </source>
</evidence>
<name>A0A1E5RJC9_HANUV</name>
<feature type="transmembrane region" description="Helical" evidence="8">
    <location>
        <begin position="707"/>
        <end position="725"/>
    </location>
</feature>
<evidence type="ECO:0000256" key="3">
    <source>
        <dbReference type="ARBA" id="ARBA00022692"/>
    </source>
</evidence>
<dbReference type="AlphaFoldDB" id="A0A1E5RJC9"/>
<feature type="transmembrane region" description="Helical" evidence="8">
    <location>
        <begin position="592"/>
        <end position="617"/>
    </location>
</feature>
<dbReference type="GO" id="GO:0022857">
    <property type="term" value="F:transmembrane transporter activity"/>
    <property type="evidence" value="ECO:0007669"/>
    <property type="project" value="InterPro"/>
</dbReference>
<evidence type="ECO:0000256" key="8">
    <source>
        <dbReference type="SAM" id="Phobius"/>
    </source>
</evidence>
<proteinExistence type="inferred from homology"/>
<comment type="subcellular location">
    <subcellularLocation>
        <location evidence="1">Membrane</location>
        <topology evidence="1">Multi-pass membrane protein</topology>
    </subcellularLocation>
</comment>
<feature type="region of interest" description="Disordered" evidence="7">
    <location>
        <begin position="1"/>
        <end position="22"/>
    </location>
</feature>
<evidence type="ECO:0000256" key="6">
    <source>
        <dbReference type="ARBA" id="ARBA00034125"/>
    </source>
</evidence>
<feature type="transmembrane region" description="Helical" evidence="8">
    <location>
        <begin position="633"/>
        <end position="650"/>
    </location>
</feature>
<evidence type="ECO:0000259" key="10">
    <source>
        <dbReference type="Pfam" id="PF12821"/>
    </source>
</evidence>
<dbReference type="Pfam" id="PF06738">
    <property type="entry name" value="ThrE"/>
    <property type="match status" value="1"/>
</dbReference>
<reference evidence="12" key="1">
    <citation type="journal article" date="2016" name="Genome Announc.">
        <title>Genome sequences of three species of Hanseniaspora isolated from spontaneous wine fermentations.</title>
        <authorList>
            <person name="Sternes P.R."/>
            <person name="Lee D."/>
            <person name="Kutyna D.R."/>
            <person name="Borneman A.R."/>
        </authorList>
    </citation>
    <scope>NUCLEOTIDE SEQUENCE [LARGE SCALE GENOMIC DNA]</scope>
    <source>
        <strain evidence="12">AWRI3580</strain>
    </source>
</reference>
<feature type="compositionally biased region" description="Basic and acidic residues" evidence="7">
    <location>
        <begin position="7"/>
        <end position="22"/>
    </location>
</feature>
<dbReference type="PANTHER" id="PTHR31082:SF4">
    <property type="entry name" value="PHEROMONE-REGULATED MEMBRANE PROTEIN 10"/>
    <property type="match status" value="1"/>
</dbReference>
<dbReference type="OrthoDB" id="3971426at2759"/>
<feature type="domain" description="Threonine/Serine exporter ThrE" evidence="10">
    <location>
        <begin position="636"/>
        <end position="777"/>
    </location>
</feature>
<dbReference type="EMBL" id="LPNN01000005">
    <property type="protein sequence ID" value="OEJ87002.1"/>
    <property type="molecule type" value="Genomic_DNA"/>
</dbReference>
<dbReference type="PANTHER" id="PTHR31082">
    <property type="entry name" value="PHEROMONE-REGULATED MEMBRANE PROTEIN 10"/>
    <property type="match status" value="1"/>
</dbReference>
<evidence type="ECO:0000256" key="1">
    <source>
        <dbReference type="ARBA" id="ARBA00004141"/>
    </source>
</evidence>
<feature type="transmembrane region" description="Helical" evidence="8">
    <location>
        <begin position="501"/>
        <end position="519"/>
    </location>
</feature>
<feature type="compositionally biased region" description="Basic and acidic residues" evidence="7">
    <location>
        <begin position="134"/>
        <end position="151"/>
    </location>
</feature>
<dbReference type="GO" id="GO:0016020">
    <property type="term" value="C:membrane"/>
    <property type="evidence" value="ECO:0007669"/>
    <property type="project" value="UniProtKB-SubCell"/>
</dbReference>
<keyword evidence="3 8" id="KW-0812">Transmembrane</keyword>
<keyword evidence="12" id="KW-1185">Reference proteome</keyword>
<keyword evidence="4 8" id="KW-1133">Transmembrane helix</keyword>
<dbReference type="InterPro" id="IPR051361">
    <property type="entry name" value="ThrE/Ser_Exporter"/>
</dbReference>
<organism evidence="11 12">
    <name type="scientific">Hanseniaspora uvarum</name>
    <name type="common">Yeast</name>
    <name type="synonym">Kloeckera apiculata</name>
    <dbReference type="NCBI Taxonomy" id="29833"/>
    <lineage>
        <taxon>Eukaryota</taxon>
        <taxon>Fungi</taxon>
        <taxon>Dikarya</taxon>
        <taxon>Ascomycota</taxon>
        <taxon>Saccharomycotina</taxon>
        <taxon>Saccharomycetes</taxon>
        <taxon>Saccharomycodales</taxon>
        <taxon>Saccharomycodaceae</taxon>
        <taxon>Hanseniaspora</taxon>
    </lineage>
</organism>
<dbReference type="Pfam" id="PF12821">
    <property type="entry name" value="ThrE_2"/>
    <property type="match status" value="1"/>
</dbReference>
<dbReference type="Proteomes" id="UP000095358">
    <property type="component" value="Unassembled WGS sequence"/>
</dbReference>
<comment type="similarity">
    <text evidence="6">Belongs to the ThrE exporter (TC 2.A.79) family.</text>
</comment>
<gene>
    <name evidence="11" type="ORF">AWRI3580_g2733</name>
</gene>
<evidence type="ECO:0000259" key="9">
    <source>
        <dbReference type="Pfam" id="PF06738"/>
    </source>
</evidence>
<feature type="transmembrane region" description="Helical" evidence="8">
    <location>
        <begin position="681"/>
        <end position="700"/>
    </location>
</feature>
<dbReference type="InterPro" id="IPR024528">
    <property type="entry name" value="ThrE_2"/>
</dbReference>
<evidence type="ECO:0000256" key="7">
    <source>
        <dbReference type="SAM" id="MobiDB-lite"/>
    </source>
</evidence>
<sequence>MPPSFENNKRDSDLENTPKEEDILMDDFVDANSDINEEPVEESNIEEDAQIAELIAPYIANLSMKNPMLYDQLIHTIDQNRILQNVNPDEESEFEKIQQMKRDMREDLEADWNAVDPVPFLGEDLENNDELDTINERRSSRHSMHSDDSSRSKKKTSLNSVLNKFGLGTVDEDDESGKSDNQSQLNEKHTLPDNASHYTSAMKSYASAASKPESISGKITSVLKKTIGLEEGYDPTAIYDNESTEDINDFVLDDMDAQELPETRLSGEQIMSSKIDNTFNKDAQSTTPRTPGLMNKFMFKYKNQKTETGDNQTTGSYRMPRFQSNRPREAIKYIPKKIMPEKGIRLKRGAGGSAAITVHLATLLNKQRFIIRLCKALMLYGAPTHRLEDYMKTTSSVLEILGQFLYLPGCMIISFDGVSTASDGGELHLIKCNQGVNLWKLHKVYKIYKLVIHDQIALEDASTEIDAILVEPNLYNKYWNVFFYAFASSMVTPFAFGGDWINIAISFCIGMGVGVLQNLIAPKSSLYSNVFEISASIVVSFCARALGSIPNSNICFGALVQGSLALILPGYIILCGSLELQNKNLLAGSVRMIYAIIYSLFLSFGITLGAALFAWIYNNATNETTCVKNVPDLYKLLWVPVFSILLALINQAHWTQLFVMTAISCLGYLTTYYSGKHFSNSTEFCSALAAFVIGILGNLYSRVYSGLAVSAMLPAIFVQVPSGIASKSSLLTGVSVANQIVNGTKTQVEETGTNALSFGLQMIQVAIGVTVGLFSSTIFVYPFGKQKTGLFTL</sequence>
<dbReference type="VEuPathDB" id="FungiDB:AWRI3580_g2733"/>
<feature type="region of interest" description="Disordered" evidence="7">
    <location>
        <begin position="134"/>
        <end position="195"/>
    </location>
</feature>
<keyword evidence="5 8" id="KW-0472">Membrane</keyword>
<evidence type="ECO:0000313" key="12">
    <source>
        <dbReference type="Proteomes" id="UP000095358"/>
    </source>
</evidence>
<evidence type="ECO:0000313" key="11">
    <source>
        <dbReference type="EMBL" id="OEJ87002.1"/>
    </source>
</evidence>
<comment type="caution">
    <text evidence="11">The sequence shown here is derived from an EMBL/GenBank/DDBJ whole genome shotgun (WGS) entry which is preliminary data.</text>
</comment>
<dbReference type="InterPro" id="IPR010619">
    <property type="entry name" value="ThrE-like_N"/>
</dbReference>
<feature type="transmembrane region" description="Helical" evidence="8">
    <location>
        <begin position="762"/>
        <end position="783"/>
    </location>
</feature>